<dbReference type="Pfam" id="PF00176">
    <property type="entry name" value="SNF2-rel_dom"/>
    <property type="match status" value="1"/>
</dbReference>
<dbReference type="Gene3D" id="3.40.50.300">
    <property type="entry name" value="P-loop containing nucleotide triphosphate hydrolases"/>
    <property type="match status" value="1"/>
</dbReference>
<dbReference type="InterPro" id="IPR014001">
    <property type="entry name" value="Helicase_ATP-bd"/>
</dbReference>
<evidence type="ECO:0000256" key="5">
    <source>
        <dbReference type="ARBA" id="ARBA00022806"/>
    </source>
</evidence>
<dbReference type="SUPFAM" id="SSF52540">
    <property type="entry name" value="P-loop containing nucleoside triphosphate hydrolases"/>
    <property type="match status" value="2"/>
</dbReference>
<evidence type="ECO:0000313" key="10">
    <source>
        <dbReference type="EMBL" id="CAH9091930.1"/>
    </source>
</evidence>
<dbReference type="InterPro" id="IPR001650">
    <property type="entry name" value="Helicase_C-like"/>
</dbReference>
<evidence type="ECO:0000259" key="9">
    <source>
        <dbReference type="PROSITE" id="PS51194"/>
    </source>
</evidence>
<dbReference type="GO" id="GO:0016787">
    <property type="term" value="F:hydrolase activity"/>
    <property type="evidence" value="ECO:0007669"/>
    <property type="project" value="UniProtKB-KW"/>
</dbReference>
<dbReference type="Proteomes" id="UP001152523">
    <property type="component" value="Unassembled WGS sequence"/>
</dbReference>
<dbReference type="InterPro" id="IPR000330">
    <property type="entry name" value="SNF2_N"/>
</dbReference>
<evidence type="ECO:0000313" key="11">
    <source>
        <dbReference type="Proteomes" id="UP001152523"/>
    </source>
</evidence>
<evidence type="ECO:0000256" key="2">
    <source>
        <dbReference type="ARBA" id="ARBA00004474"/>
    </source>
</evidence>
<feature type="domain" description="Helicase C-terminal" evidence="9">
    <location>
        <begin position="907"/>
        <end position="1071"/>
    </location>
</feature>
<keyword evidence="4" id="KW-0378">Hydrolase</keyword>
<keyword evidence="11" id="KW-1185">Reference proteome</keyword>
<evidence type="ECO:0000256" key="6">
    <source>
        <dbReference type="ARBA" id="ARBA00022840"/>
    </source>
</evidence>
<dbReference type="GO" id="GO:0004386">
    <property type="term" value="F:helicase activity"/>
    <property type="evidence" value="ECO:0007669"/>
    <property type="project" value="UniProtKB-KW"/>
</dbReference>
<dbReference type="InterPro" id="IPR038718">
    <property type="entry name" value="SNF2-like_sf"/>
</dbReference>
<dbReference type="CDD" id="cd18793">
    <property type="entry name" value="SF2_C_SNF"/>
    <property type="match status" value="1"/>
</dbReference>
<protein>
    <submittedName>
        <fullName evidence="10">Uncharacterized protein</fullName>
    </submittedName>
</protein>
<organism evidence="10 11">
    <name type="scientific">Cuscuta epithymum</name>
    <dbReference type="NCBI Taxonomy" id="186058"/>
    <lineage>
        <taxon>Eukaryota</taxon>
        <taxon>Viridiplantae</taxon>
        <taxon>Streptophyta</taxon>
        <taxon>Embryophyta</taxon>
        <taxon>Tracheophyta</taxon>
        <taxon>Spermatophyta</taxon>
        <taxon>Magnoliopsida</taxon>
        <taxon>eudicotyledons</taxon>
        <taxon>Gunneridae</taxon>
        <taxon>Pentapetalae</taxon>
        <taxon>asterids</taxon>
        <taxon>lamiids</taxon>
        <taxon>Solanales</taxon>
        <taxon>Convolvulaceae</taxon>
        <taxon>Cuscuteae</taxon>
        <taxon>Cuscuta</taxon>
        <taxon>Cuscuta subgen. Cuscuta</taxon>
    </lineage>
</organism>
<dbReference type="GO" id="GO:0080188">
    <property type="term" value="P:gene silencing by siRNA-directed DNA methylation"/>
    <property type="evidence" value="ECO:0007669"/>
    <property type="project" value="InterPro"/>
</dbReference>
<evidence type="ECO:0000256" key="1">
    <source>
        <dbReference type="ARBA" id="ARBA00004123"/>
    </source>
</evidence>
<dbReference type="GO" id="GO:0009536">
    <property type="term" value="C:plastid"/>
    <property type="evidence" value="ECO:0007669"/>
    <property type="project" value="UniProtKB-SubCell"/>
</dbReference>
<name>A0AAV0D4C1_9ASTE</name>
<comment type="caution">
    <text evidence="10">The sequence shown here is derived from an EMBL/GenBank/DDBJ whole genome shotgun (WGS) entry which is preliminary data.</text>
</comment>
<keyword evidence="7" id="KW-0539">Nucleus</keyword>
<evidence type="ECO:0000259" key="8">
    <source>
        <dbReference type="PROSITE" id="PS51192"/>
    </source>
</evidence>
<dbReference type="GO" id="GO:0005634">
    <property type="term" value="C:nucleus"/>
    <property type="evidence" value="ECO:0007669"/>
    <property type="project" value="UniProtKB-SubCell"/>
</dbReference>
<dbReference type="PROSITE" id="PS51192">
    <property type="entry name" value="HELICASE_ATP_BIND_1"/>
    <property type="match status" value="1"/>
</dbReference>
<feature type="domain" description="Helicase ATP-binding" evidence="8">
    <location>
        <begin position="587"/>
        <end position="781"/>
    </location>
</feature>
<accession>A0AAV0D4C1</accession>
<evidence type="ECO:0000256" key="4">
    <source>
        <dbReference type="ARBA" id="ARBA00022801"/>
    </source>
</evidence>
<dbReference type="PANTHER" id="PTHR45821:SF5">
    <property type="entry name" value="SNF2 DOMAIN-CONTAINING PROTEIN CLASSY 4"/>
    <property type="match status" value="1"/>
</dbReference>
<evidence type="ECO:0000256" key="3">
    <source>
        <dbReference type="ARBA" id="ARBA00022741"/>
    </source>
</evidence>
<dbReference type="EMBL" id="CAMAPF010000071">
    <property type="protein sequence ID" value="CAH9091930.1"/>
    <property type="molecule type" value="Genomic_DNA"/>
</dbReference>
<dbReference type="SMART" id="SM00487">
    <property type="entry name" value="DEXDc"/>
    <property type="match status" value="1"/>
</dbReference>
<dbReference type="GO" id="GO:0005524">
    <property type="term" value="F:ATP binding"/>
    <property type="evidence" value="ECO:0007669"/>
    <property type="project" value="UniProtKB-KW"/>
</dbReference>
<dbReference type="InterPro" id="IPR049730">
    <property type="entry name" value="SNF2/RAD54-like_C"/>
</dbReference>
<dbReference type="InterPro" id="IPR027417">
    <property type="entry name" value="P-loop_NTPase"/>
</dbReference>
<dbReference type="AlphaFoldDB" id="A0AAV0D4C1"/>
<keyword evidence="3" id="KW-0547">Nucleotide-binding</keyword>
<dbReference type="InterPro" id="IPR044567">
    <property type="entry name" value="CLSY/DRD1"/>
</dbReference>
<proteinExistence type="predicted"/>
<dbReference type="PROSITE" id="PS51194">
    <property type="entry name" value="HELICASE_CTER"/>
    <property type="match status" value="1"/>
</dbReference>
<keyword evidence="5" id="KW-0347">Helicase</keyword>
<comment type="subcellular location">
    <subcellularLocation>
        <location evidence="1">Nucleus</location>
    </subcellularLocation>
    <subcellularLocation>
        <location evidence="2">Plastid</location>
    </subcellularLocation>
</comment>
<sequence>MDFGRRIYTRRQWGNFSREWNEEKKKKKLNEINNHGCREGGVDGKGVSLPVLVGSDEGEEVDGSPDGMVGVNVRDKTAASMEVESEGSIDYDELKKVKKRRRKFVTEKNDDVGEILLKSSNNMENGMGNEKIGKNNVSLGDEGGCRHEPGKERGDESCGGMLNDNKCDYADDDYALFLDKYVTCRDMLKIGGSMGNAAREKNDICFDSIEFLCKSLDLLSGNTENADKKVEGSNGNNVSLMVDEEEVDDVTWIAKKDFVLNQRNKIDKKSGNLKNKCMTRRDDGSKAAPDDSIAYRLRSCLASKFTVKENKLIKNSLPASKDGTKSESSFDVEAKEDDKCVKKNNVCAHDRKKVKHLSKWRRSQCGRGDPQFKKILLDSIWGRNVDLTKNDMHFSRENIYKLLPLKFWFGDEDPAPPEKSKSEKETEGLFLDLESGLQEVKESLTTQALREEDGGSSEEKHDDDVPQVCCQKGKHLLILDEQIGLMCKYCSFVHRERKYILPSFATKTGVRRYTKSYGGLDLLSTEDLPFSGGAGNTQCTSSIHGGGTVWDVLPLGTKEAMYPHQREGFEFLWRNIAGDIHIENLQKLQSNGGNGCIISHAPGTGKTRLTITFLLSFMKLFPSCRPIIIAPRSMLLTWEEEFRKWEVDVPFHNVNNPSLSGNENGTGFGFPNEPKGIESKRMLKLCSWAKGSGILGISYRLFEQLVRVKENEDDDERVRKILLKVPSLVVLDEGHTPRNDDSLIWNALSRLETTRRVILSGTPFQNNFDELYNTLCLVCPKYVQRRNSGKKIWDRLTSSIGKDKNIDVRELKSIIAPLVHVHKGTILLERLPGLRSNLIFLKPTTLQQNMFSLISEKKFFEEDYLMTRISVHPSLVKDVPDFSEYRNEVEDLELDPDAGVKTEFVFALIRLSDLHSEKVIVFSQFLAPMELIKKQLEYVFNWVEGREVLYMDGDIHSKNRQACMNTFNNPKSEAKVLLASTKACSEGICLVGASRVVLLDVVWNPSVKRQALSRAYRLGQTKIVHVYHLISSTMEAKKFAWQAKKDFISELVFSTSADEQAPCSSSKEDILGSEDKILEAIVQHPKHCRIFERLVHNPKELDSIDSFDFVE</sequence>
<dbReference type="SMART" id="SM00490">
    <property type="entry name" value="HELICc"/>
    <property type="match status" value="1"/>
</dbReference>
<dbReference type="Gene3D" id="3.40.50.10810">
    <property type="entry name" value="Tandem AAA-ATPase domain"/>
    <property type="match status" value="1"/>
</dbReference>
<reference evidence="10" key="1">
    <citation type="submission" date="2022-07" db="EMBL/GenBank/DDBJ databases">
        <authorList>
            <person name="Macas J."/>
            <person name="Novak P."/>
            <person name="Neumann P."/>
        </authorList>
    </citation>
    <scope>NUCLEOTIDE SEQUENCE</scope>
</reference>
<keyword evidence="6" id="KW-0067">ATP-binding</keyword>
<dbReference type="PANTHER" id="PTHR45821">
    <property type="entry name" value="SNF2 DOMAIN-CONTAINING PROTEIN CLASSY 2-RELATED"/>
    <property type="match status" value="1"/>
</dbReference>
<evidence type="ECO:0000256" key="7">
    <source>
        <dbReference type="ARBA" id="ARBA00023242"/>
    </source>
</evidence>
<dbReference type="Pfam" id="PF00271">
    <property type="entry name" value="Helicase_C"/>
    <property type="match status" value="1"/>
</dbReference>
<gene>
    <name evidence="10" type="ORF">CEPIT_LOCUS11885</name>
</gene>